<dbReference type="InterPro" id="IPR027417">
    <property type="entry name" value="P-loop_NTPase"/>
</dbReference>
<dbReference type="SUPFAM" id="SSF52540">
    <property type="entry name" value="P-loop containing nucleoside triphosphate hydrolases"/>
    <property type="match status" value="1"/>
</dbReference>
<dbReference type="PANTHER" id="PTHR37937">
    <property type="entry name" value="CONJUGATIVE TRANSFER: DNA TRANSPORT"/>
    <property type="match status" value="1"/>
</dbReference>
<evidence type="ECO:0000256" key="6">
    <source>
        <dbReference type="ARBA" id="ARBA00023136"/>
    </source>
</evidence>
<evidence type="ECO:0000256" key="3">
    <source>
        <dbReference type="ARBA" id="ARBA00022475"/>
    </source>
</evidence>
<keyword evidence="6 8" id="KW-0472">Membrane</keyword>
<name>A0ABQ6ABY1_9PROT</name>
<protein>
    <recommendedName>
        <fullName evidence="11">Conjugal transfer protein TraG</fullName>
    </recommendedName>
</protein>
<sequence>MSVTISDATGQFIIKAGFGVILAGIAWTVVASMVFLFGTGLLHYFPHPFYQWWLYFFSFDGNPRVAIWLKIGAAAGALPPIVMLIAIVTRGQRLTGAKLRRPLFGGLVRSPLAVTDNHGHADWITMERAKQRFSGPNSVFGGVVVGEAYRVDQDKVAKVPFSPESPKSWGQGGKAPLLIDPCQEGSTHSLMVIGPGGYKTMSALSSLLYWTGSAVILDPAGEIAPMVREARRKMGHTVYEISPGSDVGLNVLEWIDINSPLASTNIESIVTWVCGDPPKDLPGNGGFFDKMGRNVVRCLTAHILADPATPPELKTLTSVRNAIAKPMPVLRAVLSGIYESSPNSYARQHAGSLCGLVDQTFSGVIGNAAELTGWLANEAYAKLVSKSTFKTKDLLNGKVTVFLKMPLKVLETTPGISRTIIGALLNAAYEADGNVAGRILYLLDEAARLGYMKILETARDAGRKYGITMQLLYQSTGQIIDQWGEQGKRAWYDGVSYRCYAAVQDLDTATELENSCGTYGVIASSEGVNSGTSGKGFETGNRSRGSTTNSHEISRPLIRKAELMHDCRDDEMFVLIRGAPPMRCGRPIYFRRPEMTDRVEANRFFKPSQPK</sequence>
<evidence type="ECO:0008006" key="11">
    <source>
        <dbReference type="Google" id="ProtNLM"/>
    </source>
</evidence>
<reference evidence="10" key="1">
    <citation type="journal article" date="2019" name="Int. J. Syst. Evol. Microbiol.">
        <title>The Global Catalogue of Microorganisms (GCM) 10K type strain sequencing project: providing services to taxonomists for standard genome sequencing and annotation.</title>
        <authorList>
            <consortium name="The Broad Institute Genomics Platform"/>
            <consortium name="The Broad Institute Genome Sequencing Center for Infectious Disease"/>
            <person name="Wu L."/>
            <person name="Ma J."/>
        </authorList>
    </citation>
    <scope>NUCLEOTIDE SEQUENCE [LARGE SCALE GENOMIC DNA]</scope>
    <source>
        <strain evidence="10">NBRC 112502</strain>
    </source>
</reference>
<evidence type="ECO:0000256" key="7">
    <source>
        <dbReference type="SAM" id="MobiDB-lite"/>
    </source>
</evidence>
<feature type="transmembrane region" description="Helical" evidence="8">
    <location>
        <begin position="65"/>
        <end position="88"/>
    </location>
</feature>
<dbReference type="CDD" id="cd01127">
    <property type="entry name" value="TrwB_TraG_TraD_VirD4"/>
    <property type="match status" value="1"/>
</dbReference>
<dbReference type="Pfam" id="PF02534">
    <property type="entry name" value="T4SS-DNA_transf"/>
    <property type="match status" value="1"/>
</dbReference>
<feature type="compositionally biased region" description="Polar residues" evidence="7">
    <location>
        <begin position="540"/>
        <end position="551"/>
    </location>
</feature>
<dbReference type="RefSeq" id="WP_284259693.1">
    <property type="nucleotide sequence ID" value="NZ_BSOS01000097.1"/>
</dbReference>
<evidence type="ECO:0000313" key="10">
    <source>
        <dbReference type="Proteomes" id="UP001156641"/>
    </source>
</evidence>
<evidence type="ECO:0000256" key="8">
    <source>
        <dbReference type="SAM" id="Phobius"/>
    </source>
</evidence>
<keyword evidence="4 8" id="KW-0812">Transmembrane</keyword>
<comment type="similarity">
    <text evidence="2">Belongs to the VirD4/TraG family.</text>
</comment>
<feature type="transmembrane region" description="Helical" evidence="8">
    <location>
        <begin position="12"/>
        <end position="45"/>
    </location>
</feature>
<accession>A0ABQ6ABY1</accession>
<feature type="region of interest" description="Disordered" evidence="7">
    <location>
        <begin position="530"/>
        <end position="555"/>
    </location>
</feature>
<dbReference type="NCBIfam" id="NF010394">
    <property type="entry name" value="PRK13822.1"/>
    <property type="match status" value="1"/>
</dbReference>
<gene>
    <name evidence="9" type="ORF">GCM10010909_35140</name>
</gene>
<evidence type="ECO:0000313" key="9">
    <source>
        <dbReference type="EMBL" id="GLR68832.1"/>
    </source>
</evidence>
<keyword evidence="10" id="KW-1185">Reference proteome</keyword>
<proteinExistence type="inferred from homology"/>
<dbReference type="Gene3D" id="3.40.50.300">
    <property type="entry name" value="P-loop containing nucleotide triphosphate hydrolases"/>
    <property type="match status" value="1"/>
</dbReference>
<comment type="subcellular location">
    <subcellularLocation>
        <location evidence="1">Cell membrane</location>
        <topology evidence="1">Multi-pass membrane protein</topology>
    </subcellularLocation>
</comment>
<dbReference type="InterPro" id="IPR051539">
    <property type="entry name" value="T4SS-coupling_protein"/>
</dbReference>
<evidence type="ECO:0000256" key="2">
    <source>
        <dbReference type="ARBA" id="ARBA00008806"/>
    </source>
</evidence>
<evidence type="ECO:0000256" key="1">
    <source>
        <dbReference type="ARBA" id="ARBA00004651"/>
    </source>
</evidence>
<evidence type="ECO:0000256" key="5">
    <source>
        <dbReference type="ARBA" id="ARBA00022989"/>
    </source>
</evidence>
<dbReference type="EMBL" id="BSOS01000097">
    <property type="protein sequence ID" value="GLR68832.1"/>
    <property type="molecule type" value="Genomic_DNA"/>
</dbReference>
<dbReference type="InterPro" id="IPR003688">
    <property type="entry name" value="TraG/VirD4"/>
</dbReference>
<organism evidence="9 10">
    <name type="scientific">Acidocella aquatica</name>
    <dbReference type="NCBI Taxonomy" id="1922313"/>
    <lineage>
        <taxon>Bacteria</taxon>
        <taxon>Pseudomonadati</taxon>
        <taxon>Pseudomonadota</taxon>
        <taxon>Alphaproteobacteria</taxon>
        <taxon>Acetobacterales</taxon>
        <taxon>Acidocellaceae</taxon>
        <taxon>Acidocella</taxon>
    </lineage>
</organism>
<dbReference type="PANTHER" id="PTHR37937:SF1">
    <property type="entry name" value="CONJUGATIVE TRANSFER: DNA TRANSPORT"/>
    <property type="match status" value="1"/>
</dbReference>
<evidence type="ECO:0000256" key="4">
    <source>
        <dbReference type="ARBA" id="ARBA00022692"/>
    </source>
</evidence>
<keyword evidence="5 8" id="KW-1133">Transmembrane helix</keyword>
<keyword evidence="3" id="KW-1003">Cell membrane</keyword>
<dbReference type="Proteomes" id="UP001156641">
    <property type="component" value="Unassembled WGS sequence"/>
</dbReference>
<comment type="caution">
    <text evidence="9">The sequence shown here is derived from an EMBL/GenBank/DDBJ whole genome shotgun (WGS) entry which is preliminary data.</text>
</comment>